<dbReference type="GeneID" id="103198481"/>
<organism evidence="14 15">
    <name type="scientific">Orycteropus afer afer</name>
    <dbReference type="NCBI Taxonomy" id="1230840"/>
    <lineage>
        <taxon>Eukaryota</taxon>
        <taxon>Metazoa</taxon>
        <taxon>Chordata</taxon>
        <taxon>Craniata</taxon>
        <taxon>Vertebrata</taxon>
        <taxon>Euteleostomi</taxon>
        <taxon>Mammalia</taxon>
        <taxon>Eutheria</taxon>
        <taxon>Afrotheria</taxon>
        <taxon>Tubulidentata</taxon>
        <taxon>Orycteropodidae</taxon>
        <taxon>Orycteropus</taxon>
    </lineage>
</organism>
<keyword evidence="14" id="KW-1185">Reference proteome</keyword>
<evidence type="ECO:0000256" key="13">
    <source>
        <dbReference type="SAM" id="SignalP"/>
    </source>
</evidence>
<keyword evidence="4" id="KW-0165">Cleavage on pair of basic residues</keyword>
<comment type="function">
    <text evidence="8">Highly potent vasoconstrictor.</text>
</comment>
<evidence type="ECO:0000256" key="6">
    <source>
        <dbReference type="ARBA" id="ARBA00022729"/>
    </source>
</evidence>
<feature type="region of interest" description="Disordered" evidence="12">
    <location>
        <begin position="53"/>
        <end position="83"/>
    </location>
</feature>
<feature type="compositionally biased region" description="Polar residues" evidence="12">
    <location>
        <begin position="53"/>
        <end position="63"/>
    </location>
</feature>
<dbReference type="OrthoDB" id="8894951at2759"/>
<evidence type="ECO:0000256" key="4">
    <source>
        <dbReference type="ARBA" id="ARBA00022685"/>
    </source>
</evidence>
<feature type="compositionally biased region" description="Polar residues" evidence="12">
    <location>
        <begin position="72"/>
        <end position="83"/>
    </location>
</feature>
<dbReference type="CTD" id="10911"/>
<dbReference type="PROSITE" id="PS00984">
    <property type="entry name" value="UROTENSIN_II"/>
    <property type="match status" value="1"/>
</dbReference>
<name>A0A8B6ZYS0_ORYAF</name>
<comment type="subcellular location">
    <subcellularLocation>
        <location evidence="1 11">Secreted</location>
    </subcellularLocation>
</comment>
<evidence type="ECO:0000256" key="2">
    <source>
        <dbReference type="ARBA" id="ARBA00006719"/>
    </source>
</evidence>
<dbReference type="GO" id="GO:0008217">
    <property type="term" value="P:regulation of blood pressure"/>
    <property type="evidence" value="ECO:0007669"/>
    <property type="project" value="InterPro"/>
</dbReference>
<evidence type="ECO:0000313" key="14">
    <source>
        <dbReference type="Proteomes" id="UP000694850"/>
    </source>
</evidence>
<proteinExistence type="inferred from homology"/>
<keyword evidence="5 11" id="KW-0372">Hormone</keyword>
<evidence type="ECO:0000256" key="8">
    <source>
        <dbReference type="ARBA" id="ARBA00037509"/>
    </source>
</evidence>
<dbReference type="GO" id="GO:0097746">
    <property type="term" value="P:blood vessel diameter maintenance"/>
    <property type="evidence" value="ECO:0007669"/>
    <property type="project" value="InterPro"/>
</dbReference>
<dbReference type="GO" id="GO:0005615">
    <property type="term" value="C:extracellular space"/>
    <property type="evidence" value="ECO:0007669"/>
    <property type="project" value="TreeGrafter"/>
</dbReference>
<comment type="similarity">
    <text evidence="2 11">Belongs to the urotensin-2 family.</text>
</comment>
<gene>
    <name evidence="15" type="primary">UTS2</name>
</gene>
<evidence type="ECO:0000256" key="1">
    <source>
        <dbReference type="ARBA" id="ARBA00004613"/>
    </source>
</evidence>
<sequence>MYKLVSSCLLFIGFLNPLLSLPVTDSREVSPGHSAADEDASFSLDALERASPLQMSPETLSAENTHDLQKAGPTTSTSTINSRGSVRKFQAFSGRDPQVLLSHLLARTRKQYNKQGTPSECFWKYCV</sequence>
<accession>A0A8B6ZYS0</accession>
<dbReference type="PANTHER" id="PTHR14447">
    <property type="entry name" value="UROTENSIN 2"/>
    <property type="match status" value="1"/>
</dbReference>
<evidence type="ECO:0000256" key="3">
    <source>
        <dbReference type="ARBA" id="ARBA00022525"/>
    </source>
</evidence>
<evidence type="ECO:0000313" key="15">
    <source>
        <dbReference type="RefSeq" id="XP_007940845.1"/>
    </source>
</evidence>
<dbReference type="RefSeq" id="XP_007940845.1">
    <property type="nucleotide sequence ID" value="XM_007942654.1"/>
</dbReference>
<evidence type="ECO:0000256" key="11">
    <source>
        <dbReference type="RuleBase" id="RU000636"/>
    </source>
</evidence>
<dbReference type="GO" id="GO:0005179">
    <property type="term" value="F:hormone activity"/>
    <property type="evidence" value="ECO:0007669"/>
    <property type="project" value="UniProtKB-KW"/>
</dbReference>
<protein>
    <recommendedName>
        <fullName evidence="9">Urotensin-2</fullName>
    </recommendedName>
    <alternativeName>
        <fullName evidence="10">Urotensin II</fullName>
    </alternativeName>
</protein>
<dbReference type="Pfam" id="PF02083">
    <property type="entry name" value="Urotensin_II"/>
    <property type="match status" value="1"/>
</dbReference>
<dbReference type="AlphaFoldDB" id="A0A8B6ZYS0"/>
<keyword evidence="6 13" id="KW-0732">Signal</keyword>
<evidence type="ECO:0000256" key="10">
    <source>
        <dbReference type="ARBA" id="ARBA00043243"/>
    </source>
</evidence>
<keyword evidence="7" id="KW-1015">Disulfide bond</keyword>
<evidence type="ECO:0000256" key="7">
    <source>
        <dbReference type="ARBA" id="ARBA00023157"/>
    </source>
</evidence>
<evidence type="ECO:0000256" key="9">
    <source>
        <dbReference type="ARBA" id="ARBA00040274"/>
    </source>
</evidence>
<keyword evidence="3" id="KW-0964">Secreted</keyword>
<reference evidence="15" key="1">
    <citation type="submission" date="2025-08" db="UniProtKB">
        <authorList>
            <consortium name="RefSeq"/>
        </authorList>
    </citation>
    <scope>IDENTIFICATION</scope>
</reference>
<dbReference type="PANTHER" id="PTHR14447:SF0">
    <property type="entry name" value="UROTENSIN-2"/>
    <property type="match status" value="1"/>
</dbReference>
<evidence type="ECO:0000256" key="12">
    <source>
        <dbReference type="SAM" id="MobiDB-lite"/>
    </source>
</evidence>
<feature type="signal peptide" evidence="13">
    <location>
        <begin position="1"/>
        <end position="20"/>
    </location>
</feature>
<dbReference type="InterPro" id="IPR001483">
    <property type="entry name" value="Urotensin_II"/>
</dbReference>
<feature type="chain" id="PRO_5034405909" description="Urotensin-2" evidence="13">
    <location>
        <begin position="21"/>
        <end position="127"/>
    </location>
</feature>
<dbReference type="Proteomes" id="UP000694850">
    <property type="component" value="Unplaced"/>
</dbReference>
<evidence type="ECO:0000256" key="5">
    <source>
        <dbReference type="ARBA" id="ARBA00022702"/>
    </source>
</evidence>